<dbReference type="GO" id="GO:0009306">
    <property type="term" value="P:protein secretion"/>
    <property type="evidence" value="ECO:0007669"/>
    <property type="project" value="InterPro"/>
</dbReference>
<dbReference type="RefSeq" id="WP_090252312.1">
    <property type="nucleotide sequence ID" value="NZ_FOAA01000005.1"/>
</dbReference>
<accession>A0A1H7K1D7</accession>
<evidence type="ECO:0000256" key="2">
    <source>
        <dbReference type="ARBA" id="ARBA00007246"/>
    </source>
</evidence>
<dbReference type="InterPro" id="IPR038072">
    <property type="entry name" value="GspK_central_sf"/>
</dbReference>
<evidence type="ECO:0000256" key="9">
    <source>
        <dbReference type="ARBA" id="ARBA00023136"/>
    </source>
</evidence>
<dbReference type="Gene3D" id="1.10.40.60">
    <property type="entry name" value="EpsJ-like"/>
    <property type="match status" value="1"/>
</dbReference>
<keyword evidence="4 10" id="KW-1003">Cell membrane</keyword>
<keyword evidence="8" id="KW-1133">Transmembrane helix</keyword>
<dbReference type="InterPro" id="IPR045584">
    <property type="entry name" value="Pilin-like"/>
</dbReference>
<dbReference type="PANTHER" id="PTHR38831:SF1">
    <property type="entry name" value="TYPE II SECRETION SYSTEM PROTEIN K-RELATED"/>
    <property type="match status" value="1"/>
</dbReference>
<comment type="similarity">
    <text evidence="2 10">Belongs to the GSP K family.</text>
</comment>
<dbReference type="OrthoDB" id="9788973at2"/>
<evidence type="ECO:0000256" key="10">
    <source>
        <dbReference type="PIRNR" id="PIRNR002786"/>
    </source>
</evidence>
<dbReference type="SUPFAM" id="SSF54523">
    <property type="entry name" value="Pili subunits"/>
    <property type="match status" value="1"/>
</dbReference>
<evidence type="ECO:0000256" key="6">
    <source>
        <dbReference type="ARBA" id="ARBA00022692"/>
    </source>
</evidence>
<keyword evidence="3 10" id="KW-0813">Transport</keyword>
<reference evidence="13" key="1">
    <citation type="submission" date="2016-10" db="EMBL/GenBank/DDBJ databases">
        <authorList>
            <person name="Varghese N."/>
            <person name="Submissions S."/>
        </authorList>
    </citation>
    <scope>NUCLEOTIDE SEQUENCE [LARGE SCALE GENOMIC DNA]</scope>
    <source>
        <strain evidence="13">DSM 241</strain>
    </source>
</reference>
<evidence type="ECO:0000256" key="5">
    <source>
        <dbReference type="ARBA" id="ARBA00022519"/>
    </source>
</evidence>
<comment type="subcellular location">
    <subcellularLocation>
        <location evidence="1 10">Cell inner membrane</location>
    </subcellularLocation>
</comment>
<keyword evidence="6" id="KW-0812">Transmembrane</keyword>
<evidence type="ECO:0000256" key="7">
    <source>
        <dbReference type="ARBA" id="ARBA00022927"/>
    </source>
</evidence>
<keyword evidence="9 10" id="KW-0472">Membrane</keyword>
<evidence type="ECO:0000256" key="4">
    <source>
        <dbReference type="ARBA" id="ARBA00022475"/>
    </source>
</evidence>
<dbReference type="InterPro" id="IPR005628">
    <property type="entry name" value="GspK"/>
</dbReference>
<dbReference type="InterPro" id="IPR049031">
    <property type="entry name" value="T2SSK_SAM-like_1st"/>
</dbReference>
<keyword evidence="7" id="KW-0653">Protein transport</keyword>
<keyword evidence="5 10" id="KW-0997">Cell inner membrane</keyword>
<dbReference type="SUPFAM" id="SSF158544">
    <property type="entry name" value="GspK insert domain-like"/>
    <property type="match status" value="1"/>
</dbReference>
<evidence type="ECO:0000313" key="13">
    <source>
        <dbReference type="Proteomes" id="UP000199256"/>
    </source>
</evidence>
<protein>
    <recommendedName>
        <fullName evidence="10">Type II secretion system protein K</fullName>
    </recommendedName>
</protein>
<sequence>MARRSFQSPARQRGVALLTALLVVTLATIAAVSMATRQHMDIRRTTNVFTHDQAYQLSLGAEAYALRLLGEVHQNADVDLPWEGCLSPPIPVVLEDADLTVWLEDMHCRFNINDLATEDESVHERFVQLLDAISVEAQGVTLDSDGLTRSLIDWLDPETDDPGYHSLEPPYLSGNQPMLSATELRLVRGVTDEVWQEVAPYLTALPGTEAGMNLAEAPDVLREVFGEADADTDDDEKTEFTSRYYRLAVRTELADRRFLLCSLLDVAEQRVILREQIPCGP</sequence>
<dbReference type="GO" id="GO:0005886">
    <property type="term" value="C:plasma membrane"/>
    <property type="evidence" value="ECO:0007669"/>
    <property type="project" value="UniProtKB-SubCell"/>
</dbReference>
<dbReference type="EMBL" id="FOAA01000005">
    <property type="protein sequence ID" value="SEK80673.1"/>
    <property type="molecule type" value="Genomic_DNA"/>
</dbReference>
<dbReference type="Proteomes" id="UP000199256">
    <property type="component" value="Unassembled WGS sequence"/>
</dbReference>
<keyword evidence="13" id="KW-1185">Reference proteome</keyword>
<dbReference type="STRING" id="1396821.SAMN05444515_105103"/>
<organism evidence="12 13">
    <name type="scientific">Ectothiorhodospira marina</name>
    <dbReference type="NCBI Taxonomy" id="1396821"/>
    <lineage>
        <taxon>Bacteria</taxon>
        <taxon>Pseudomonadati</taxon>
        <taxon>Pseudomonadota</taxon>
        <taxon>Gammaproteobacteria</taxon>
        <taxon>Chromatiales</taxon>
        <taxon>Ectothiorhodospiraceae</taxon>
        <taxon>Ectothiorhodospira</taxon>
    </lineage>
</organism>
<dbReference type="Pfam" id="PF21687">
    <property type="entry name" value="T2SSK_1st"/>
    <property type="match status" value="1"/>
</dbReference>
<evidence type="ECO:0000256" key="8">
    <source>
        <dbReference type="ARBA" id="ARBA00022989"/>
    </source>
</evidence>
<name>A0A1H7K1D7_9GAMM</name>
<gene>
    <name evidence="12" type="ORF">SAMN05444515_105103</name>
</gene>
<dbReference type="PIRSF" id="PIRSF002786">
    <property type="entry name" value="XcpX"/>
    <property type="match status" value="1"/>
</dbReference>
<evidence type="ECO:0000256" key="1">
    <source>
        <dbReference type="ARBA" id="ARBA00004533"/>
    </source>
</evidence>
<evidence type="ECO:0000313" key="12">
    <source>
        <dbReference type="EMBL" id="SEK80673.1"/>
    </source>
</evidence>
<evidence type="ECO:0000256" key="3">
    <source>
        <dbReference type="ARBA" id="ARBA00022448"/>
    </source>
</evidence>
<proteinExistence type="inferred from homology"/>
<dbReference type="PANTHER" id="PTHR38831">
    <property type="entry name" value="TYPE II SECRETION SYSTEM PROTEIN K"/>
    <property type="match status" value="1"/>
</dbReference>
<evidence type="ECO:0000259" key="11">
    <source>
        <dbReference type="Pfam" id="PF21687"/>
    </source>
</evidence>
<dbReference type="NCBIfam" id="NF037980">
    <property type="entry name" value="T2SS_GspK"/>
    <property type="match status" value="1"/>
</dbReference>
<dbReference type="AlphaFoldDB" id="A0A1H7K1D7"/>
<feature type="domain" description="T2SS protein K first SAM-like" evidence="11">
    <location>
        <begin position="109"/>
        <end position="206"/>
    </location>
</feature>